<organism evidence="1 2">
    <name type="scientific">Citrus sinensis</name>
    <name type="common">Sweet orange</name>
    <name type="synonym">Citrus aurantium var. sinensis</name>
    <dbReference type="NCBI Taxonomy" id="2711"/>
    <lineage>
        <taxon>Eukaryota</taxon>
        <taxon>Viridiplantae</taxon>
        <taxon>Streptophyta</taxon>
        <taxon>Embryophyta</taxon>
        <taxon>Tracheophyta</taxon>
        <taxon>Spermatophyta</taxon>
        <taxon>Magnoliopsida</taxon>
        <taxon>eudicotyledons</taxon>
        <taxon>Gunneridae</taxon>
        <taxon>Pentapetalae</taxon>
        <taxon>rosids</taxon>
        <taxon>malvids</taxon>
        <taxon>Sapindales</taxon>
        <taxon>Rutaceae</taxon>
        <taxon>Aurantioideae</taxon>
        <taxon>Citrus</taxon>
    </lineage>
</organism>
<reference evidence="2" key="1">
    <citation type="journal article" date="2023" name="Hortic. Res.">
        <title>A chromosome-level phased genome enabling allele-level studies in sweet orange: a case study on citrus Huanglongbing tolerance.</title>
        <authorList>
            <person name="Wu B."/>
            <person name="Yu Q."/>
            <person name="Deng Z."/>
            <person name="Duan Y."/>
            <person name="Luo F."/>
            <person name="Gmitter F. Jr."/>
        </authorList>
    </citation>
    <scope>NUCLEOTIDE SEQUENCE [LARGE SCALE GENOMIC DNA]</scope>
    <source>
        <strain evidence="2">cv. Valencia</strain>
    </source>
</reference>
<evidence type="ECO:0000313" key="1">
    <source>
        <dbReference type="EMBL" id="KAH9758925.1"/>
    </source>
</evidence>
<proteinExistence type="predicted"/>
<name>A0ACB8KX18_CITSI</name>
<comment type="caution">
    <text evidence="1">The sequence shown here is derived from an EMBL/GenBank/DDBJ whole genome shotgun (WGS) entry which is preliminary data.</text>
</comment>
<dbReference type="Proteomes" id="UP000829398">
    <property type="component" value="Chromosome 5"/>
</dbReference>
<evidence type="ECO:0000313" key="2">
    <source>
        <dbReference type="Proteomes" id="UP000829398"/>
    </source>
</evidence>
<protein>
    <submittedName>
        <fullName evidence="1">FHA domain-containing protein</fullName>
    </submittedName>
</protein>
<sequence>MGALAPVSPWLPEDDLLLKNSIENGASLESLAKGAVQFSQKFSVRELQDRWHSLLYDPVVSAEASFRMFEYERSALTLPKVFSRAGNSKEIKLSSGKRKAESVRSCYYALRKRIHNEPFNSIDLSFLNAPGNRNFYGNGDEPPSRNCMLGDPMANHFGLQDSNLDVMHRKFPDIPMDDDASCRDGPTLHRFHGGFDHPGEEDFSMQQGEMHEEIPHIFEENQSFRGNGARVVELGLPGQVPNLFEADHMEANPLSTYGQTNNDAGNICTLEGNQVFRSPIPDCGAPFQDLEFSSPLPEMPIWTTVEDSSSPTITVDDSFREKDLHSGDNYALPDDSGAKDKSAPGYDFVHGNSKLKMQMSCDELKNEASNTEGYLEELSNSLLNFTNDEEFLFMDVDGKEMIDKSYYDGLSLLLNSPNEAKHDHLPSPEPETSVTPDYLANASAACPVESVENVQLPSPATVSDPQFPEQNDGIMICTLNTEDPEIPCNDDVFLPNNLLPSSVSIAKRQNFKDAGNPFSSSVKDFSGNQKISDQVLMQGGSTQMVGSQVIPGSHKHHPVGDSGVKFELHSCNSSQLAAGTSCRGSIQNNSMNTSKDSLQCARLKQDNKEIAMVKDLGHTLTDSSLKKPNFVSNGCKSHERNTNGVKQELDYPAITQESHALNVEVGSLHIPDAEPIMNPSTTEPEDPSVESDDDDVPYFSDIEAMILDMDLDPDDQGIYEQEVSKYQHEDTRRAIIRLEQGAHSYMQRAILSHGAFAILYGRHSKHYIKKPEVLLGRATEDVVVDIDLGREGRTNKISRRQAMINMDEAGSFHLKNLGKCPILVNNKEVPPRQSQGLGSSCLIEFPKATVEKATDGPRPKSQTQLESMPSISLKGVVVEQEVNVSVPLLVDKCKLFDPKVDRKEISIEGKNVKTLTQTTFLLTFSTCDICIIKAFLRHCIFKNQARRPPLQRPVHMWVKMRQNRLRLSPSHRNNSRPRRLSSISSEFPYLCSLKSLSFLDASDNNITGKIPPTFPTSLVELSVRNNNLVGNVPENFGDMEFLQVLDLSRNKLSGTIFSVLFDHPSLQQLTLSYNNFTSLQVPANMGLTSKLVALELSYNELGGFLPAYLASMPNLSALSLEHNKFIGMIPTQFALKVAAPGANTRRLRDYCGAAQGQASGNRPTEQRQVTKNRFLWYSLPFPVQFSRAIFG</sequence>
<gene>
    <name evidence="1" type="ORF">KPL71_016840</name>
</gene>
<keyword evidence="2" id="KW-1185">Reference proteome</keyword>
<accession>A0ACB8KX18</accession>
<dbReference type="EMBL" id="CM039174">
    <property type="protein sequence ID" value="KAH9758925.1"/>
    <property type="molecule type" value="Genomic_DNA"/>
</dbReference>